<feature type="transmembrane region" description="Helical" evidence="1">
    <location>
        <begin position="144"/>
        <end position="168"/>
    </location>
</feature>
<evidence type="ECO:0000313" key="2">
    <source>
        <dbReference type="EMBL" id="MBO8423962.1"/>
    </source>
</evidence>
<reference evidence="2" key="2">
    <citation type="journal article" date="2021" name="PeerJ">
        <title>Extensive microbial diversity within the chicken gut microbiome revealed by metagenomics and culture.</title>
        <authorList>
            <person name="Gilroy R."/>
            <person name="Ravi A."/>
            <person name="Getino M."/>
            <person name="Pursley I."/>
            <person name="Horton D.L."/>
            <person name="Alikhan N.F."/>
            <person name="Baker D."/>
            <person name="Gharbi K."/>
            <person name="Hall N."/>
            <person name="Watson M."/>
            <person name="Adriaenssens E.M."/>
            <person name="Foster-Nyarko E."/>
            <person name="Jarju S."/>
            <person name="Secka A."/>
            <person name="Antonio M."/>
            <person name="Oren A."/>
            <person name="Chaudhuri R.R."/>
            <person name="La Ragione R."/>
            <person name="Hildebrand F."/>
            <person name="Pallen M.J."/>
        </authorList>
    </citation>
    <scope>NUCLEOTIDE SEQUENCE</scope>
    <source>
        <strain evidence="2">517</strain>
    </source>
</reference>
<keyword evidence="1" id="KW-0812">Transmembrane</keyword>
<dbReference type="AlphaFoldDB" id="A0A940DH04"/>
<accession>A0A940DH04</accession>
<evidence type="ECO:0000256" key="1">
    <source>
        <dbReference type="SAM" id="Phobius"/>
    </source>
</evidence>
<feature type="transmembrane region" description="Helical" evidence="1">
    <location>
        <begin position="113"/>
        <end position="137"/>
    </location>
</feature>
<feature type="transmembrane region" description="Helical" evidence="1">
    <location>
        <begin position="174"/>
        <end position="191"/>
    </location>
</feature>
<sequence>MNFVLFTQSLNFDKQTYVSEIPLINTAIFAVLTALTIYSVVALLSDLLWLIVNRKAKKGEIAVPANVRLESVFGVAAPAMMTFGAVSAFIPAFVLVAVMLANLKEGTALDTEYYLSALIAGAVLSGIQILTAAATVLSRKKKICYVFAVVNVLTALGVIAAFMAVISSMVSCNLMIYIGEAAMIVASFKIISEHKEFERMKNAPPAHTDNRYPEDDEDVSVIDGRRVVSARPQAYARQNNRGAGIGN</sequence>
<dbReference type="EMBL" id="JADINF010000070">
    <property type="protein sequence ID" value="MBO8423962.1"/>
    <property type="molecule type" value="Genomic_DNA"/>
</dbReference>
<gene>
    <name evidence="2" type="ORF">IAB16_02940</name>
</gene>
<keyword evidence="1" id="KW-0472">Membrane</keyword>
<name>A0A940DH04_9FIRM</name>
<feature type="transmembrane region" description="Helical" evidence="1">
    <location>
        <begin position="72"/>
        <end position="101"/>
    </location>
</feature>
<organism evidence="2 3">
    <name type="scientific">Candidatus Stercoripulliclostridium pullicola</name>
    <dbReference type="NCBI Taxonomy" id="2840953"/>
    <lineage>
        <taxon>Bacteria</taxon>
        <taxon>Bacillati</taxon>
        <taxon>Bacillota</taxon>
        <taxon>Clostridia</taxon>
        <taxon>Eubacteriales</taxon>
        <taxon>Candidatus Stercoripulliclostridium</taxon>
    </lineage>
</organism>
<reference evidence="2" key="1">
    <citation type="submission" date="2020-10" db="EMBL/GenBank/DDBJ databases">
        <authorList>
            <person name="Gilroy R."/>
        </authorList>
    </citation>
    <scope>NUCLEOTIDE SEQUENCE</scope>
    <source>
        <strain evidence="2">517</strain>
    </source>
</reference>
<feature type="transmembrane region" description="Helical" evidence="1">
    <location>
        <begin position="27"/>
        <end position="52"/>
    </location>
</feature>
<dbReference type="Proteomes" id="UP000727857">
    <property type="component" value="Unassembled WGS sequence"/>
</dbReference>
<comment type="caution">
    <text evidence="2">The sequence shown here is derived from an EMBL/GenBank/DDBJ whole genome shotgun (WGS) entry which is preliminary data.</text>
</comment>
<proteinExistence type="predicted"/>
<keyword evidence="1" id="KW-1133">Transmembrane helix</keyword>
<protein>
    <submittedName>
        <fullName evidence="2">Uncharacterized protein</fullName>
    </submittedName>
</protein>
<evidence type="ECO:0000313" key="3">
    <source>
        <dbReference type="Proteomes" id="UP000727857"/>
    </source>
</evidence>